<dbReference type="Proteomes" id="UP000887013">
    <property type="component" value="Unassembled WGS sequence"/>
</dbReference>
<feature type="non-terminal residue" evidence="1">
    <location>
        <position position="33"/>
    </location>
</feature>
<dbReference type="AlphaFoldDB" id="A0A8X6UB48"/>
<name>A0A8X6UB48_NEPPI</name>
<reference evidence="1" key="1">
    <citation type="submission" date="2020-08" db="EMBL/GenBank/DDBJ databases">
        <title>Multicomponent nature underlies the extraordinary mechanical properties of spider dragline silk.</title>
        <authorList>
            <person name="Kono N."/>
            <person name="Nakamura H."/>
            <person name="Mori M."/>
            <person name="Yoshida Y."/>
            <person name="Ohtoshi R."/>
            <person name="Malay A.D."/>
            <person name="Moran D.A.P."/>
            <person name="Tomita M."/>
            <person name="Numata K."/>
            <person name="Arakawa K."/>
        </authorList>
    </citation>
    <scope>NUCLEOTIDE SEQUENCE</scope>
</reference>
<comment type="caution">
    <text evidence="1">The sequence shown here is derived from an EMBL/GenBank/DDBJ whole genome shotgun (WGS) entry which is preliminary data.</text>
</comment>
<sequence length="33" mass="3792">MLILRTFYCSGIERTGSRTPVEREATGHIVNKR</sequence>
<gene>
    <name evidence="1" type="ORF">NPIL_400471</name>
</gene>
<evidence type="ECO:0000313" key="1">
    <source>
        <dbReference type="EMBL" id="GFT96574.1"/>
    </source>
</evidence>
<dbReference type="EMBL" id="BMAW01121945">
    <property type="protein sequence ID" value="GFT96574.1"/>
    <property type="molecule type" value="Genomic_DNA"/>
</dbReference>
<keyword evidence="2" id="KW-1185">Reference proteome</keyword>
<accession>A0A8X6UB48</accession>
<organism evidence="1 2">
    <name type="scientific">Nephila pilipes</name>
    <name type="common">Giant wood spider</name>
    <name type="synonym">Nephila maculata</name>
    <dbReference type="NCBI Taxonomy" id="299642"/>
    <lineage>
        <taxon>Eukaryota</taxon>
        <taxon>Metazoa</taxon>
        <taxon>Ecdysozoa</taxon>
        <taxon>Arthropoda</taxon>
        <taxon>Chelicerata</taxon>
        <taxon>Arachnida</taxon>
        <taxon>Araneae</taxon>
        <taxon>Araneomorphae</taxon>
        <taxon>Entelegynae</taxon>
        <taxon>Araneoidea</taxon>
        <taxon>Nephilidae</taxon>
        <taxon>Nephila</taxon>
    </lineage>
</organism>
<evidence type="ECO:0000313" key="2">
    <source>
        <dbReference type="Proteomes" id="UP000887013"/>
    </source>
</evidence>
<protein>
    <submittedName>
        <fullName evidence="1">Uncharacterized protein</fullName>
    </submittedName>
</protein>
<proteinExistence type="predicted"/>